<evidence type="ECO:0000259" key="2">
    <source>
        <dbReference type="Pfam" id="PF22767"/>
    </source>
</evidence>
<gene>
    <name evidence="3" type="ORF">SHM7688_00219</name>
</gene>
<dbReference type="Pfam" id="PF22767">
    <property type="entry name" value="ThcOx"/>
    <property type="match status" value="1"/>
</dbReference>
<dbReference type="InterPro" id="IPR054488">
    <property type="entry name" value="ThcOx_dom2"/>
</dbReference>
<accession>A0A0P1EJS9</accession>
<organism evidence="3 4">
    <name type="scientific">Shimia marina</name>
    <dbReference type="NCBI Taxonomy" id="321267"/>
    <lineage>
        <taxon>Bacteria</taxon>
        <taxon>Pseudomonadati</taxon>
        <taxon>Pseudomonadota</taxon>
        <taxon>Alphaproteobacteria</taxon>
        <taxon>Rhodobacterales</taxon>
        <taxon>Roseobacteraceae</taxon>
    </lineage>
</organism>
<dbReference type="RefSeq" id="WP_058238183.1">
    <property type="nucleotide sequence ID" value="NZ_CYPW01000002.1"/>
</dbReference>
<dbReference type="OrthoDB" id="3723182at2"/>
<proteinExistence type="predicted"/>
<dbReference type="InterPro" id="IPR020051">
    <property type="entry name" value="SagB-type_dehydrogenase"/>
</dbReference>
<protein>
    <submittedName>
        <fullName evidence="3">SagB-type dehydrogenase domain protein</fullName>
    </submittedName>
</protein>
<dbReference type="AlphaFoldDB" id="A0A0P1EJS9"/>
<dbReference type="GO" id="GO:0016491">
    <property type="term" value="F:oxidoreductase activity"/>
    <property type="evidence" value="ECO:0007669"/>
    <property type="project" value="InterPro"/>
</dbReference>
<dbReference type="PANTHER" id="PTHR43745">
    <property type="entry name" value="NITROREDUCTASE MJ1384-RELATED"/>
    <property type="match status" value="1"/>
</dbReference>
<dbReference type="InterPro" id="IPR029479">
    <property type="entry name" value="Nitroreductase"/>
</dbReference>
<reference evidence="3 4" key="1">
    <citation type="submission" date="2015-09" db="EMBL/GenBank/DDBJ databases">
        <authorList>
            <consortium name="Swine Surveillance"/>
        </authorList>
    </citation>
    <scope>NUCLEOTIDE SEQUENCE [LARGE SCALE GENOMIC DNA]</scope>
    <source>
        <strain evidence="3 4">CECT 7688</strain>
    </source>
</reference>
<name>A0A0P1EJS9_9RHOB</name>
<feature type="domain" description="Cyanobactin oxidase ThcOx second" evidence="2">
    <location>
        <begin position="118"/>
        <end position="226"/>
    </location>
</feature>
<dbReference type="InterPro" id="IPR000415">
    <property type="entry name" value="Nitroreductase-like"/>
</dbReference>
<dbReference type="Proteomes" id="UP000054823">
    <property type="component" value="Unassembled WGS sequence"/>
</dbReference>
<dbReference type="SUPFAM" id="SSF55469">
    <property type="entry name" value="FMN-dependent nitroreductase-like"/>
    <property type="match status" value="1"/>
</dbReference>
<feature type="domain" description="Nitroreductase" evidence="1">
    <location>
        <begin position="305"/>
        <end position="451"/>
    </location>
</feature>
<evidence type="ECO:0000259" key="1">
    <source>
        <dbReference type="Pfam" id="PF00881"/>
    </source>
</evidence>
<dbReference type="Gene3D" id="3.40.109.10">
    <property type="entry name" value="NADH Oxidase"/>
    <property type="match status" value="1"/>
</dbReference>
<sequence>MMHVWIDPGHDTEKAALLEAALAPLRVHAPNTCAQLLECLDTSNGTSIADLQAITATAMDGGETMASDVLLSLLQSLGAIGALRFGSADRTEAVLTLWPMQPDLLPTMDLAIEETLTYRLSRFATLRREGSRLIIERPLSGYRAAIRTDTVTGAKLIALFTEGTTVAGLAQGRIPTAQRAPICAMLAQAGIIAPQDENGLLPEDKDDTLRQWQPQDLAFHAHSRMGFANDPIGATFSFKDEIYAQPALHPEPDNLGRVPLLAPELNMLAATDISLTQAMERRSSRRPQLRRALTLAELGIFLFRTARIRSHFETDIGSFTSRPYPSGGGAYESEIYITAQNIAGLRPGFYYYAAATHELLLLREWDDDCASLAQDALTAMAMTSAPDAVLTFGSRFQRMQWKYAGMAYATQLKTTGAAYMAFYLAATAMGLSPCGLGLGNAATFARLTGQDPHFEGSIGEFALSGPGDA</sequence>
<dbReference type="NCBIfam" id="TIGR03605">
    <property type="entry name" value="antibiot_sagB"/>
    <property type="match status" value="1"/>
</dbReference>
<dbReference type="InterPro" id="IPR052544">
    <property type="entry name" value="Bacteriocin_Proc_Enz"/>
</dbReference>
<evidence type="ECO:0000313" key="3">
    <source>
        <dbReference type="EMBL" id="CUH50790.1"/>
    </source>
</evidence>
<dbReference type="CDD" id="cd02142">
    <property type="entry name" value="McbC_SagB-like_oxidoreductase"/>
    <property type="match status" value="1"/>
</dbReference>
<evidence type="ECO:0000313" key="4">
    <source>
        <dbReference type="Proteomes" id="UP000054823"/>
    </source>
</evidence>
<dbReference type="EMBL" id="CYPW01000002">
    <property type="protein sequence ID" value="CUH50790.1"/>
    <property type="molecule type" value="Genomic_DNA"/>
</dbReference>
<dbReference type="STRING" id="321267.SHM7688_00219"/>
<keyword evidence="4" id="KW-1185">Reference proteome</keyword>
<dbReference type="PANTHER" id="PTHR43745:SF2">
    <property type="entry name" value="NITROREDUCTASE MJ1384-RELATED"/>
    <property type="match status" value="1"/>
</dbReference>
<dbReference type="Pfam" id="PF00881">
    <property type="entry name" value="Nitroreductase"/>
    <property type="match status" value="1"/>
</dbReference>